<reference evidence="3" key="1">
    <citation type="journal article" date="2019" name="Int. J. Syst. Evol. Microbiol.">
        <title>The Global Catalogue of Microorganisms (GCM) 10K type strain sequencing project: providing services to taxonomists for standard genome sequencing and annotation.</title>
        <authorList>
            <consortium name="The Broad Institute Genomics Platform"/>
            <consortium name="The Broad Institute Genome Sequencing Center for Infectious Disease"/>
            <person name="Wu L."/>
            <person name="Ma J."/>
        </authorList>
    </citation>
    <scope>NUCLEOTIDE SEQUENCE [LARGE SCALE GENOMIC DNA]</scope>
    <source>
        <strain evidence="3">JCM 31202</strain>
    </source>
</reference>
<feature type="region of interest" description="Disordered" evidence="1">
    <location>
        <begin position="139"/>
        <end position="160"/>
    </location>
</feature>
<gene>
    <name evidence="2" type="ORF">ACFQ11_14300</name>
</gene>
<dbReference type="Proteomes" id="UP001596972">
    <property type="component" value="Unassembled WGS sequence"/>
</dbReference>
<dbReference type="EMBL" id="JBHTJA010000022">
    <property type="protein sequence ID" value="MFD0901568.1"/>
    <property type="molecule type" value="Genomic_DNA"/>
</dbReference>
<evidence type="ECO:0000313" key="2">
    <source>
        <dbReference type="EMBL" id="MFD0901568.1"/>
    </source>
</evidence>
<comment type="caution">
    <text evidence="2">The sequence shown here is derived from an EMBL/GenBank/DDBJ whole genome shotgun (WGS) entry which is preliminary data.</text>
</comment>
<accession>A0ABW3EMK3</accession>
<dbReference type="InterPro" id="IPR027417">
    <property type="entry name" value="P-loop_NTPase"/>
</dbReference>
<name>A0ABW3EMK3_9ACTN</name>
<sequence>MGEVAVLIGLQASGKTTFYRARLAATHVHVSKDHFPKARRKQARQMRLVAEALADGRDVAVDNTNPSPDEWAPLIEAGHRCGARVVGYWFPPDVALSMRRNALRPPEIRVPDVGVYATLKRLRRPEPGDGFDELWSVRPDGRGGFAVAPLEDGADETRRP</sequence>
<dbReference type="PANTHER" id="PTHR12083:SF9">
    <property type="entry name" value="BIFUNCTIONAL POLYNUCLEOTIDE PHOSPHATASE_KINASE"/>
    <property type="match status" value="1"/>
</dbReference>
<evidence type="ECO:0000313" key="3">
    <source>
        <dbReference type="Proteomes" id="UP001596972"/>
    </source>
</evidence>
<protein>
    <submittedName>
        <fullName evidence="2">AAA family ATPase</fullName>
    </submittedName>
</protein>
<keyword evidence="3" id="KW-1185">Reference proteome</keyword>
<dbReference type="Pfam" id="PF13671">
    <property type="entry name" value="AAA_33"/>
    <property type="match status" value="1"/>
</dbReference>
<dbReference type="RefSeq" id="WP_378298780.1">
    <property type="nucleotide sequence ID" value="NZ_JBHTJA010000022.1"/>
</dbReference>
<dbReference type="PANTHER" id="PTHR12083">
    <property type="entry name" value="BIFUNCTIONAL POLYNUCLEOTIDE PHOSPHATASE/KINASE"/>
    <property type="match status" value="1"/>
</dbReference>
<dbReference type="Gene3D" id="3.40.50.300">
    <property type="entry name" value="P-loop containing nucleotide triphosphate hydrolases"/>
    <property type="match status" value="1"/>
</dbReference>
<evidence type="ECO:0000256" key="1">
    <source>
        <dbReference type="SAM" id="MobiDB-lite"/>
    </source>
</evidence>
<organism evidence="2 3">
    <name type="scientific">Actinomadura sediminis</name>
    <dbReference type="NCBI Taxonomy" id="1038904"/>
    <lineage>
        <taxon>Bacteria</taxon>
        <taxon>Bacillati</taxon>
        <taxon>Actinomycetota</taxon>
        <taxon>Actinomycetes</taxon>
        <taxon>Streptosporangiales</taxon>
        <taxon>Thermomonosporaceae</taxon>
        <taxon>Actinomadura</taxon>
    </lineage>
</organism>
<dbReference type="SUPFAM" id="SSF52540">
    <property type="entry name" value="P-loop containing nucleoside triphosphate hydrolases"/>
    <property type="match status" value="1"/>
</dbReference>
<proteinExistence type="predicted"/>